<reference evidence="4" key="2">
    <citation type="journal article" date="2019" name="Int. J. Syst. Evol. Microbiol.">
        <title>The Global Catalogue of Microorganisms (GCM) 10K type strain sequencing project: providing services to taxonomists for standard genome sequencing and annotation.</title>
        <authorList>
            <consortium name="The Broad Institute Genomics Platform"/>
            <consortium name="The Broad Institute Genome Sequencing Center for Infectious Disease"/>
            <person name="Wu L."/>
            <person name="Ma J."/>
        </authorList>
    </citation>
    <scope>NUCLEOTIDE SEQUENCE [LARGE SCALE GENOMIC DNA]</scope>
    <source>
        <strain evidence="4">NBRC 107715</strain>
    </source>
</reference>
<comment type="caution">
    <text evidence="1">The sequence shown here is derived from an EMBL/GenBank/DDBJ whole genome shotgun (WGS) entry which is preliminary data.</text>
</comment>
<protein>
    <submittedName>
        <fullName evidence="1">Uncharacterized protein</fullName>
    </submittedName>
</protein>
<evidence type="ECO:0000313" key="1">
    <source>
        <dbReference type="EMBL" id="GEP07012.1"/>
    </source>
</evidence>
<name>A0A512JAP1_9HYPH</name>
<dbReference type="EMBL" id="BSPK01000049">
    <property type="protein sequence ID" value="GLS64635.1"/>
    <property type="molecule type" value="Genomic_DNA"/>
</dbReference>
<evidence type="ECO:0000313" key="4">
    <source>
        <dbReference type="Proteomes" id="UP001156856"/>
    </source>
</evidence>
<reference evidence="1 3" key="3">
    <citation type="submission" date="2019-07" db="EMBL/GenBank/DDBJ databases">
        <title>Whole genome shotgun sequence of Methylobacterium oxalidis NBRC 107715.</title>
        <authorList>
            <person name="Hosoyama A."/>
            <person name="Uohara A."/>
            <person name="Ohji S."/>
            <person name="Ichikawa N."/>
        </authorList>
    </citation>
    <scope>NUCLEOTIDE SEQUENCE [LARGE SCALE GENOMIC DNA]</scope>
    <source>
        <strain evidence="1 3">NBRC 107715</strain>
    </source>
</reference>
<reference evidence="2" key="4">
    <citation type="submission" date="2023-01" db="EMBL/GenBank/DDBJ databases">
        <title>Draft genome sequence of Methylobacterium oxalidis strain NBRC 107715.</title>
        <authorList>
            <person name="Sun Q."/>
            <person name="Mori K."/>
        </authorList>
    </citation>
    <scope>NUCLEOTIDE SEQUENCE</scope>
    <source>
        <strain evidence="2">NBRC 107715</strain>
    </source>
</reference>
<dbReference type="Proteomes" id="UP000321960">
    <property type="component" value="Unassembled WGS sequence"/>
</dbReference>
<evidence type="ECO:0000313" key="2">
    <source>
        <dbReference type="EMBL" id="GLS64635.1"/>
    </source>
</evidence>
<dbReference type="RefSeq" id="WP_147028512.1">
    <property type="nucleotide sequence ID" value="NZ_BJZU01000133.1"/>
</dbReference>
<accession>A0A512JAP1</accession>
<gene>
    <name evidence="2" type="ORF">GCM10007888_30160</name>
    <name evidence="1" type="ORF">MOX02_50500</name>
</gene>
<dbReference type="Proteomes" id="UP001156856">
    <property type="component" value="Unassembled WGS sequence"/>
</dbReference>
<dbReference type="AlphaFoldDB" id="A0A512JAP1"/>
<proteinExistence type="predicted"/>
<sequence>MRIATVVSLLSSGEIPSADVTAAVETYLSQRTPTLFPLGREDELDLAAAVAANQFSMRLLTLRNCGTAARRAAVRTAIIQARPEKRLTEQQDAERSPLAT</sequence>
<organism evidence="1 3">
    <name type="scientific">Methylobacterium oxalidis</name>
    <dbReference type="NCBI Taxonomy" id="944322"/>
    <lineage>
        <taxon>Bacteria</taxon>
        <taxon>Pseudomonadati</taxon>
        <taxon>Pseudomonadota</taxon>
        <taxon>Alphaproteobacteria</taxon>
        <taxon>Hyphomicrobiales</taxon>
        <taxon>Methylobacteriaceae</taxon>
        <taxon>Methylobacterium</taxon>
    </lineage>
</organism>
<dbReference type="EMBL" id="BJZU01000133">
    <property type="protein sequence ID" value="GEP07012.1"/>
    <property type="molecule type" value="Genomic_DNA"/>
</dbReference>
<keyword evidence="4" id="KW-1185">Reference proteome</keyword>
<reference evidence="2" key="1">
    <citation type="journal article" date="2014" name="Int. J. Syst. Evol. Microbiol.">
        <title>Complete genome of a new Firmicutes species belonging to the dominant human colonic microbiota ('Ruminococcus bicirculans') reveals two chromosomes and a selective capacity to utilize plant glucans.</title>
        <authorList>
            <consortium name="NISC Comparative Sequencing Program"/>
            <person name="Wegmann U."/>
            <person name="Louis P."/>
            <person name="Goesmann A."/>
            <person name="Henrissat B."/>
            <person name="Duncan S.H."/>
            <person name="Flint H.J."/>
        </authorList>
    </citation>
    <scope>NUCLEOTIDE SEQUENCE</scope>
    <source>
        <strain evidence="2">NBRC 107715</strain>
    </source>
</reference>
<evidence type="ECO:0000313" key="3">
    <source>
        <dbReference type="Proteomes" id="UP000321960"/>
    </source>
</evidence>